<dbReference type="Gramene" id="ERM97402">
    <property type="protein sequence ID" value="ERM97402"/>
    <property type="gene ID" value="AMTR_s00127p00111190"/>
</dbReference>
<comment type="similarity">
    <text evidence="1">Belongs to the plant acyltransferase family.</text>
</comment>
<gene>
    <name evidence="4" type="ORF">AMTR_s00127p00111190</name>
</gene>
<proteinExistence type="inferred from homology"/>
<organism evidence="4 5">
    <name type="scientific">Amborella trichopoda</name>
    <dbReference type="NCBI Taxonomy" id="13333"/>
    <lineage>
        <taxon>Eukaryota</taxon>
        <taxon>Viridiplantae</taxon>
        <taxon>Streptophyta</taxon>
        <taxon>Embryophyta</taxon>
        <taxon>Tracheophyta</taxon>
        <taxon>Spermatophyta</taxon>
        <taxon>Magnoliopsida</taxon>
        <taxon>Amborellales</taxon>
        <taxon>Amborellaceae</taxon>
        <taxon>Amborella</taxon>
    </lineage>
</organism>
<sequence>MALLLRCFVRVRRVKVEKGGTWMAGIVVNIRDKMEPKAAVGSFGNLLLLADALAHGGVAEPPDRLRLQRCLRGAIEKMNSDYLRVVLKSSQILDERNRAILERALKGYALGCSSYSNFPSFKSDFGWGKPAWVSGVGGYVVDFVVLIHGPSRSGIQAWVNLDEEEMTQIGVHLFCFKTDLCLGLGTSKIHSNR</sequence>
<protein>
    <submittedName>
        <fullName evidence="4">Uncharacterized protein</fullName>
    </submittedName>
</protein>
<accession>W1NNM1</accession>
<dbReference type="HOGENOM" id="CLU_1410579_0_0_1"/>
<keyword evidence="3" id="KW-0012">Acyltransferase</keyword>
<dbReference type="Pfam" id="PF02458">
    <property type="entry name" value="Transferase"/>
    <property type="match status" value="1"/>
</dbReference>
<evidence type="ECO:0000313" key="5">
    <source>
        <dbReference type="Proteomes" id="UP000017836"/>
    </source>
</evidence>
<dbReference type="GO" id="GO:0016746">
    <property type="term" value="F:acyltransferase activity"/>
    <property type="evidence" value="ECO:0007669"/>
    <property type="project" value="UniProtKB-KW"/>
</dbReference>
<dbReference type="PANTHER" id="PTHR31623:SF17">
    <property type="entry name" value="F21J9.9"/>
    <property type="match status" value="1"/>
</dbReference>
<evidence type="ECO:0000313" key="4">
    <source>
        <dbReference type="EMBL" id="ERM97402.1"/>
    </source>
</evidence>
<keyword evidence="5" id="KW-1185">Reference proteome</keyword>
<evidence type="ECO:0000256" key="3">
    <source>
        <dbReference type="ARBA" id="ARBA00023315"/>
    </source>
</evidence>
<dbReference type="PANTHER" id="PTHR31623">
    <property type="entry name" value="F21J9.9"/>
    <property type="match status" value="1"/>
</dbReference>
<dbReference type="EMBL" id="KI396482">
    <property type="protein sequence ID" value="ERM97402.1"/>
    <property type="molecule type" value="Genomic_DNA"/>
</dbReference>
<dbReference type="Proteomes" id="UP000017836">
    <property type="component" value="Unassembled WGS sequence"/>
</dbReference>
<reference evidence="5" key="1">
    <citation type="journal article" date="2013" name="Science">
        <title>The Amborella genome and the evolution of flowering plants.</title>
        <authorList>
            <consortium name="Amborella Genome Project"/>
        </authorList>
    </citation>
    <scope>NUCLEOTIDE SEQUENCE [LARGE SCALE GENOMIC DNA]</scope>
</reference>
<dbReference type="KEGG" id="atr:18425349"/>
<dbReference type="InterPro" id="IPR023213">
    <property type="entry name" value="CAT-like_dom_sf"/>
</dbReference>
<dbReference type="OrthoDB" id="1932220at2759"/>
<evidence type="ECO:0000256" key="2">
    <source>
        <dbReference type="ARBA" id="ARBA00022679"/>
    </source>
</evidence>
<keyword evidence="2" id="KW-0808">Transferase</keyword>
<evidence type="ECO:0000256" key="1">
    <source>
        <dbReference type="ARBA" id="ARBA00009861"/>
    </source>
</evidence>
<dbReference type="Gene3D" id="3.30.559.10">
    <property type="entry name" value="Chloramphenicol acetyltransferase-like domain"/>
    <property type="match status" value="1"/>
</dbReference>
<name>W1NNM1_AMBTC</name>
<dbReference type="AlphaFoldDB" id="W1NNM1"/>